<dbReference type="AlphaFoldDB" id="A0A0F7K3J6"/>
<accession>A0A0F7K3J6</accession>
<name>A0A0F7K3J6_9GAMM</name>
<sequence>MDQRRLVLRAYRAGFQGTPSQAASELTRLAVKSRLIRPRTDIPGQTLTNWAASGKPPLWAALAAAEWLKKHDPDFEKFHM</sequence>
<evidence type="ECO:0000313" key="2">
    <source>
        <dbReference type="Proteomes" id="UP000034410"/>
    </source>
</evidence>
<protein>
    <submittedName>
        <fullName evidence="1">Uncharacterized protein</fullName>
    </submittedName>
</protein>
<proteinExistence type="predicted"/>
<evidence type="ECO:0000313" key="1">
    <source>
        <dbReference type="EMBL" id="AKH22392.1"/>
    </source>
</evidence>
<dbReference type="EMBL" id="CP011413">
    <property type="protein sequence ID" value="AKH22392.1"/>
    <property type="molecule type" value="Genomic_DNA"/>
</dbReference>
<keyword evidence="2" id="KW-1185">Reference proteome</keyword>
<geneLocation type="plasmid" evidence="1">
    <name>unnamed</name>
</geneLocation>
<dbReference type="KEGG" id="seds:AAY24_18185"/>
<keyword evidence="1" id="KW-0614">Plasmid</keyword>
<organism evidence="1 2">
    <name type="scientific">Sedimenticola thiotaurini</name>
    <dbReference type="NCBI Taxonomy" id="1543721"/>
    <lineage>
        <taxon>Bacteria</taxon>
        <taxon>Pseudomonadati</taxon>
        <taxon>Pseudomonadota</taxon>
        <taxon>Gammaproteobacteria</taxon>
        <taxon>Chromatiales</taxon>
        <taxon>Sedimenticolaceae</taxon>
        <taxon>Sedimenticola</taxon>
    </lineage>
</organism>
<gene>
    <name evidence="1" type="ORF">AAY24_18185</name>
</gene>
<reference evidence="1 2" key="1">
    <citation type="journal article" date="2015" name="Genome Announc.">
        <title>Complete Genome Sequence of Sedimenticola thiotaurini Strain SIP-G1, a Polyphosphate- and Polyhydroxyalkanoate-Accumulating Sulfur-Oxidizing Gammaproteobacterium Isolated from Salt Marsh Sediments.</title>
        <authorList>
            <person name="Flood B.E."/>
            <person name="Jones D.S."/>
            <person name="Bailey J.V."/>
        </authorList>
    </citation>
    <scope>NUCLEOTIDE SEQUENCE [LARGE SCALE GENOMIC DNA]</scope>
    <source>
        <strain evidence="1 2">SIP-G1</strain>
        <plasmid evidence="2">Plasmid</plasmid>
    </source>
</reference>
<dbReference type="Proteomes" id="UP000034410">
    <property type="component" value="Plasmid"/>
</dbReference>